<proteinExistence type="predicted"/>
<dbReference type="Proteomes" id="UP001055439">
    <property type="component" value="Chromosome 1"/>
</dbReference>
<evidence type="ECO:0000313" key="2">
    <source>
        <dbReference type="Proteomes" id="UP001055439"/>
    </source>
</evidence>
<organism evidence="1 2">
    <name type="scientific">Musa troglodytarum</name>
    <name type="common">fe'i banana</name>
    <dbReference type="NCBI Taxonomy" id="320322"/>
    <lineage>
        <taxon>Eukaryota</taxon>
        <taxon>Viridiplantae</taxon>
        <taxon>Streptophyta</taxon>
        <taxon>Embryophyta</taxon>
        <taxon>Tracheophyta</taxon>
        <taxon>Spermatophyta</taxon>
        <taxon>Magnoliopsida</taxon>
        <taxon>Liliopsida</taxon>
        <taxon>Zingiberales</taxon>
        <taxon>Musaceae</taxon>
        <taxon>Musa</taxon>
    </lineage>
</organism>
<dbReference type="AlphaFoldDB" id="A0A9E7E8A9"/>
<dbReference type="OrthoDB" id="692644at2759"/>
<evidence type="ECO:0000313" key="1">
    <source>
        <dbReference type="EMBL" id="URD72308.1"/>
    </source>
</evidence>
<name>A0A9E7E8A9_9LILI</name>
<accession>A0A9E7E8A9</accession>
<sequence length="150" mass="16669">MDRTALSCGTGPAPLFIVLNVVIPSADSSPTRYPHRMVQATTMFVSMIKTEYLEMGGGTGTFHIAATKTSAVSSLALCIYTLDDSIIYKNGQVPDSDRIENLKLTIKLRRENIFEMLSWTLAKKVWSLETVAPLKCFSNMQRWSKRTAAC</sequence>
<reference evidence="1" key="1">
    <citation type="submission" date="2022-05" db="EMBL/GenBank/DDBJ databases">
        <title>The Musa troglodytarum L. genome provides insights into the mechanism of non-climacteric behaviour and enrichment of carotenoids.</title>
        <authorList>
            <person name="Wang J."/>
        </authorList>
    </citation>
    <scope>NUCLEOTIDE SEQUENCE</scope>
    <source>
        <tissue evidence="1">Leaf</tissue>
    </source>
</reference>
<dbReference type="EMBL" id="CP097502">
    <property type="protein sequence ID" value="URD72308.1"/>
    <property type="molecule type" value="Genomic_DNA"/>
</dbReference>
<keyword evidence="2" id="KW-1185">Reference proteome</keyword>
<protein>
    <submittedName>
        <fullName evidence="1">PHD-finger</fullName>
    </submittedName>
</protein>
<gene>
    <name evidence="1" type="ORF">MUK42_08943</name>
</gene>